<dbReference type="EMBL" id="PGCP01000005">
    <property type="protein sequence ID" value="PJC94133.1"/>
    <property type="molecule type" value="Genomic_DNA"/>
</dbReference>
<sequence length="60" mass="6832">MSLSLSLRLGLQAHLVFLVSIALLRVRILFSSRGANILAWSMVPVGAFVYRYRKLMNILR</sequence>
<organism evidence="2 3">
    <name type="scientific">Aeromonas lusitana</name>
    <dbReference type="NCBI Taxonomy" id="931529"/>
    <lineage>
        <taxon>Bacteria</taxon>
        <taxon>Pseudomonadati</taxon>
        <taxon>Pseudomonadota</taxon>
        <taxon>Gammaproteobacteria</taxon>
        <taxon>Aeromonadales</taxon>
        <taxon>Aeromonadaceae</taxon>
        <taxon>Aeromonas</taxon>
    </lineage>
</organism>
<dbReference type="AlphaFoldDB" id="A0A2M8HC53"/>
<evidence type="ECO:0000313" key="2">
    <source>
        <dbReference type="EMBL" id="PJC94133.1"/>
    </source>
</evidence>
<keyword evidence="1" id="KW-0472">Membrane</keyword>
<keyword evidence="1" id="KW-0812">Transmembrane</keyword>
<evidence type="ECO:0000256" key="1">
    <source>
        <dbReference type="SAM" id="Phobius"/>
    </source>
</evidence>
<reference evidence="2 3" key="1">
    <citation type="submission" date="2017-11" db="EMBL/GenBank/DDBJ databases">
        <title>Draft genome sequence of environmental isolate Aeromonas lusitania sp. nov. MDC 2473.</title>
        <authorList>
            <person name="Colston S.M."/>
            <person name="Navarro A."/>
            <person name="Martinez-Murcia A.J."/>
            <person name="Graf J."/>
        </authorList>
    </citation>
    <scope>NUCLEOTIDE SEQUENCE [LARGE SCALE GENOMIC DNA]</scope>
    <source>
        <strain evidence="2 3">MDC 2473</strain>
    </source>
</reference>
<keyword evidence="1" id="KW-1133">Transmembrane helix</keyword>
<dbReference type="Proteomes" id="UP000232060">
    <property type="component" value="Unassembled WGS sequence"/>
</dbReference>
<keyword evidence="3" id="KW-1185">Reference proteome</keyword>
<feature type="transmembrane region" description="Helical" evidence="1">
    <location>
        <begin position="7"/>
        <end position="28"/>
    </location>
</feature>
<accession>A0A2M8HC53</accession>
<proteinExistence type="predicted"/>
<name>A0A2M8HC53_9GAMM</name>
<protein>
    <submittedName>
        <fullName evidence="2">Uncharacterized protein</fullName>
    </submittedName>
</protein>
<comment type="caution">
    <text evidence="2">The sequence shown here is derived from an EMBL/GenBank/DDBJ whole genome shotgun (WGS) entry which is preliminary data.</text>
</comment>
<evidence type="ECO:0000313" key="3">
    <source>
        <dbReference type="Proteomes" id="UP000232060"/>
    </source>
</evidence>
<gene>
    <name evidence="2" type="ORF">CUC44_05405</name>
</gene>